<keyword evidence="2" id="KW-1185">Reference proteome</keyword>
<name>A0ACC2K932_PERAE</name>
<dbReference type="EMBL" id="CM056812">
    <property type="protein sequence ID" value="KAJ8617462.1"/>
    <property type="molecule type" value="Genomic_DNA"/>
</dbReference>
<accession>A0ACC2K932</accession>
<reference evidence="1 2" key="1">
    <citation type="journal article" date="2022" name="Hortic Res">
        <title>A haplotype resolved chromosomal level avocado genome allows analysis of novel avocado genes.</title>
        <authorList>
            <person name="Nath O."/>
            <person name="Fletcher S.J."/>
            <person name="Hayward A."/>
            <person name="Shaw L.M."/>
            <person name="Masouleh A.K."/>
            <person name="Furtado A."/>
            <person name="Henry R.J."/>
            <person name="Mitter N."/>
        </authorList>
    </citation>
    <scope>NUCLEOTIDE SEQUENCE [LARGE SCALE GENOMIC DNA]</scope>
    <source>
        <strain evidence="2">cv. Hass</strain>
    </source>
</reference>
<gene>
    <name evidence="1" type="ORF">MRB53_013648</name>
</gene>
<dbReference type="Proteomes" id="UP001234297">
    <property type="component" value="Chromosome 4"/>
</dbReference>
<protein>
    <submittedName>
        <fullName evidence="1">Uncharacterized protein</fullName>
    </submittedName>
</protein>
<evidence type="ECO:0000313" key="2">
    <source>
        <dbReference type="Proteomes" id="UP001234297"/>
    </source>
</evidence>
<evidence type="ECO:0000313" key="1">
    <source>
        <dbReference type="EMBL" id="KAJ8617462.1"/>
    </source>
</evidence>
<organism evidence="1 2">
    <name type="scientific">Persea americana</name>
    <name type="common">Avocado</name>
    <dbReference type="NCBI Taxonomy" id="3435"/>
    <lineage>
        <taxon>Eukaryota</taxon>
        <taxon>Viridiplantae</taxon>
        <taxon>Streptophyta</taxon>
        <taxon>Embryophyta</taxon>
        <taxon>Tracheophyta</taxon>
        <taxon>Spermatophyta</taxon>
        <taxon>Magnoliopsida</taxon>
        <taxon>Magnoliidae</taxon>
        <taxon>Laurales</taxon>
        <taxon>Lauraceae</taxon>
        <taxon>Persea</taxon>
    </lineage>
</organism>
<sequence>MKEPLPWRHVHWHPTSTEACLTLPKINLSPQRRSSQRSNPHKRGPPEGSPPGGSLHEGDPPESGLGDHVTSLRSPLAHENQRLTRRRKEILITSTEGGFPPRAHEGNTHLRKWLLFIQQSNKRLITYGGLSLAAPIPLLALEKGCVEVDEDILRVRLLWKPHTHGEP</sequence>
<comment type="caution">
    <text evidence="1">The sequence shown here is derived from an EMBL/GenBank/DDBJ whole genome shotgun (WGS) entry which is preliminary data.</text>
</comment>
<proteinExistence type="predicted"/>